<evidence type="ECO:0000313" key="1">
    <source>
        <dbReference type="EMBL" id="GBL85895.1"/>
    </source>
</evidence>
<proteinExistence type="predicted"/>
<dbReference type="Proteomes" id="UP000499080">
    <property type="component" value="Unassembled WGS sequence"/>
</dbReference>
<comment type="caution">
    <text evidence="1">The sequence shown here is derived from an EMBL/GenBank/DDBJ whole genome shotgun (WGS) entry which is preliminary data.</text>
</comment>
<gene>
    <name evidence="1" type="ORF">AVEN_63211_1</name>
</gene>
<dbReference type="EMBL" id="BGPR01000045">
    <property type="protein sequence ID" value="GBL85895.1"/>
    <property type="molecule type" value="Genomic_DNA"/>
</dbReference>
<evidence type="ECO:0000313" key="2">
    <source>
        <dbReference type="Proteomes" id="UP000499080"/>
    </source>
</evidence>
<sequence length="102" mass="11828">MFWDRPRNFEPRSVEEDDISPEFRATPEGKHLAPTDLACTRLAYTAVLQWNRVSNLEPSSAKVETLPPGHHGFRSLPESRFRDHKIVDFRSDSTDYLPCKWA</sequence>
<protein>
    <submittedName>
        <fullName evidence="1">Uncharacterized protein</fullName>
    </submittedName>
</protein>
<dbReference type="AlphaFoldDB" id="A0A4Y2B3L3"/>
<keyword evidence="2" id="KW-1185">Reference proteome</keyword>
<reference evidence="1 2" key="1">
    <citation type="journal article" date="2019" name="Sci. Rep.">
        <title>Orb-weaving spider Araneus ventricosus genome elucidates the spidroin gene catalogue.</title>
        <authorList>
            <person name="Kono N."/>
            <person name="Nakamura H."/>
            <person name="Ohtoshi R."/>
            <person name="Moran D.A.P."/>
            <person name="Shinohara A."/>
            <person name="Yoshida Y."/>
            <person name="Fujiwara M."/>
            <person name="Mori M."/>
            <person name="Tomita M."/>
            <person name="Arakawa K."/>
        </authorList>
    </citation>
    <scope>NUCLEOTIDE SEQUENCE [LARGE SCALE GENOMIC DNA]</scope>
</reference>
<accession>A0A4Y2B3L3</accession>
<organism evidence="1 2">
    <name type="scientific">Araneus ventricosus</name>
    <name type="common">Orbweaver spider</name>
    <name type="synonym">Epeira ventricosa</name>
    <dbReference type="NCBI Taxonomy" id="182803"/>
    <lineage>
        <taxon>Eukaryota</taxon>
        <taxon>Metazoa</taxon>
        <taxon>Ecdysozoa</taxon>
        <taxon>Arthropoda</taxon>
        <taxon>Chelicerata</taxon>
        <taxon>Arachnida</taxon>
        <taxon>Araneae</taxon>
        <taxon>Araneomorphae</taxon>
        <taxon>Entelegynae</taxon>
        <taxon>Araneoidea</taxon>
        <taxon>Araneidae</taxon>
        <taxon>Araneus</taxon>
    </lineage>
</organism>
<name>A0A4Y2B3L3_ARAVE</name>